<feature type="compositionally biased region" description="Basic and acidic residues" evidence="1">
    <location>
        <begin position="89"/>
        <end position="113"/>
    </location>
</feature>
<dbReference type="Proteomes" id="UP001492380">
    <property type="component" value="Unassembled WGS sequence"/>
</dbReference>
<accession>A0ABR1Z0S7</accession>
<organism evidence="2 3">
    <name type="scientific">Phyllosticta capitalensis</name>
    <dbReference type="NCBI Taxonomy" id="121624"/>
    <lineage>
        <taxon>Eukaryota</taxon>
        <taxon>Fungi</taxon>
        <taxon>Dikarya</taxon>
        <taxon>Ascomycota</taxon>
        <taxon>Pezizomycotina</taxon>
        <taxon>Dothideomycetes</taxon>
        <taxon>Dothideomycetes incertae sedis</taxon>
        <taxon>Botryosphaeriales</taxon>
        <taxon>Phyllostictaceae</taxon>
        <taxon>Phyllosticta</taxon>
    </lineage>
</organism>
<evidence type="ECO:0000256" key="1">
    <source>
        <dbReference type="SAM" id="MobiDB-lite"/>
    </source>
</evidence>
<evidence type="ECO:0000313" key="3">
    <source>
        <dbReference type="Proteomes" id="UP001492380"/>
    </source>
</evidence>
<feature type="compositionally biased region" description="Polar residues" evidence="1">
    <location>
        <begin position="31"/>
        <end position="53"/>
    </location>
</feature>
<sequence>MTRDSQARESGKAKERSPGSERSYKRARQGEGSSEASRSSQEPKTTLPASNDASGARAANARIQAKERDSGEKKRAKSHHTTSQSYQGLDHRPPERHGSKEGMTEPKDKLAPV</sequence>
<feature type="compositionally biased region" description="Basic and acidic residues" evidence="1">
    <location>
        <begin position="1"/>
        <end position="24"/>
    </location>
</feature>
<comment type="caution">
    <text evidence="2">The sequence shown here is derived from an EMBL/GenBank/DDBJ whole genome shotgun (WGS) entry which is preliminary data.</text>
</comment>
<keyword evidence="3" id="KW-1185">Reference proteome</keyword>
<protein>
    <submittedName>
        <fullName evidence="2">Uncharacterized protein</fullName>
    </submittedName>
</protein>
<feature type="region of interest" description="Disordered" evidence="1">
    <location>
        <begin position="1"/>
        <end position="113"/>
    </location>
</feature>
<gene>
    <name evidence="2" type="ORF">HDK90DRAFT_463382</name>
</gene>
<dbReference type="EMBL" id="JBBWRZ010000002">
    <property type="protein sequence ID" value="KAK8244566.1"/>
    <property type="molecule type" value="Genomic_DNA"/>
</dbReference>
<reference evidence="2 3" key="1">
    <citation type="submission" date="2024-04" db="EMBL/GenBank/DDBJ databases">
        <title>Phyllosticta paracitricarpa is synonymous to the EU quarantine fungus P. citricarpa based on phylogenomic analyses.</title>
        <authorList>
            <consortium name="Lawrence Berkeley National Laboratory"/>
            <person name="Van Ingen-Buijs V.A."/>
            <person name="Van Westerhoven A.C."/>
            <person name="Haridas S."/>
            <person name="Skiadas P."/>
            <person name="Martin F."/>
            <person name="Groenewald J.Z."/>
            <person name="Crous P.W."/>
            <person name="Seidl M.F."/>
        </authorList>
    </citation>
    <scope>NUCLEOTIDE SEQUENCE [LARGE SCALE GENOMIC DNA]</scope>
    <source>
        <strain evidence="2 3">CBS 123374</strain>
    </source>
</reference>
<feature type="compositionally biased region" description="Basic and acidic residues" evidence="1">
    <location>
        <begin position="64"/>
        <end position="73"/>
    </location>
</feature>
<proteinExistence type="predicted"/>
<name>A0ABR1Z0S7_9PEZI</name>
<evidence type="ECO:0000313" key="2">
    <source>
        <dbReference type="EMBL" id="KAK8244566.1"/>
    </source>
</evidence>